<dbReference type="OrthoDB" id="6136372at2759"/>
<accession>A0A8S3QVI1</accession>
<gene>
    <name evidence="5" type="ORF">MEDL_11774</name>
</gene>
<evidence type="ECO:0000313" key="6">
    <source>
        <dbReference type="Proteomes" id="UP000683360"/>
    </source>
</evidence>
<comment type="caution">
    <text evidence="5">The sequence shown here is derived from an EMBL/GenBank/DDBJ whole genome shotgun (WGS) entry which is preliminary data.</text>
</comment>
<keyword evidence="6" id="KW-1185">Reference proteome</keyword>
<dbReference type="PANTHER" id="PTHR10903:SF184">
    <property type="entry name" value="GTP-BINDING PROTEIN A"/>
    <property type="match status" value="1"/>
</dbReference>
<evidence type="ECO:0000256" key="2">
    <source>
        <dbReference type="ARBA" id="ARBA00022741"/>
    </source>
</evidence>
<dbReference type="Pfam" id="PF04548">
    <property type="entry name" value="AIG1"/>
    <property type="match status" value="1"/>
</dbReference>
<evidence type="ECO:0000256" key="1">
    <source>
        <dbReference type="ARBA" id="ARBA00008535"/>
    </source>
</evidence>
<dbReference type="PANTHER" id="PTHR10903">
    <property type="entry name" value="GTPASE, IMAP FAMILY MEMBER-RELATED"/>
    <property type="match status" value="1"/>
</dbReference>
<evidence type="ECO:0000256" key="3">
    <source>
        <dbReference type="ARBA" id="ARBA00023134"/>
    </source>
</evidence>
<dbReference type="SUPFAM" id="SSF52540">
    <property type="entry name" value="P-loop containing nucleoside triphosphate hydrolases"/>
    <property type="match status" value="1"/>
</dbReference>
<dbReference type="InterPro" id="IPR027417">
    <property type="entry name" value="P-loop_NTPase"/>
</dbReference>
<keyword evidence="2" id="KW-0547">Nucleotide-binding</keyword>
<dbReference type="GO" id="GO:0005525">
    <property type="term" value="F:GTP binding"/>
    <property type="evidence" value="ECO:0007669"/>
    <property type="project" value="UniProtKB-KW"/>
</dbReference>
<dbReference type="EMBL" id="CAJPWZ010000589">
    <property type="protein sequence ID" value="CAG2196930.1"/>
    <property type="molecule type" value="Genomic_DNA"/>
</dbReference>
<proteinExistence type="inferred from homology"/>
<dbReference type="Proteomes" id="UP000683360">
    <property type="component" value="Unassembled WGS sequence"/>
</dbReference>
<name>A0A8S3QVI1_MYTED</name>
<organism evidence="5 6">
    <name type="scientific">Mytilus edulis</name>
    <name type="common">Blue mussel</name>
    <dbReference type="NCBI Taxonomy" id="6550"/>
    <lineage>
        <taxon>Eukaryota</taxon>
        <taxon>Metazoa</taxon>
        <taxon>Spiralia</taxon>
        <taxon>Lophotrochozoa</taxon>
        <taxon>Mollusca</taxon>
        <taxon>Bivalvia</taxon>
        <taxon>Autobranchia</taxon>
        <taxon>Pteriomorphia</taxon>
        <taxon>Mytilida</taxon>
        <taxon>Mytiloidea</taxon>
        <taxon>Mytilidae</taxon>
        <taxon>Mytilinae</taxon>
        <taxon>Mytilus</taxon>
    </lineage>
</organism>
<dbReference type="Gene3D" id="3.40.50.300">
    <property type="entry name" value="P-loop containing nucleotide triphosphate hydrolases"/>
    <property type="match status" value="1"/>
</dbReference>
<evidence type="ECO:0000259" key="4">
    <source>
        <dbReference type="Pfam" id="PF04548"/>
    </source>
</evidence>
<keyword evidence="3" id="KW-0342">GTP-binding</keyword>
<comment type="similarity">
    <text evidence="1">Belongs to the TRAFAC class TrmE-Era-EngA-EngB-Septin-like GTPase superfamily. AIG1/Toc34/Toc159-like paraseptin GTPase family. IAN subfamily.</text>
</comment>
<sequence length="224" mass="25873">MTYYSYFVSSFNRNGPLTIILIGTKGSGKSSAGNCILEQNRFNVFVGTKIGTTELQTERKVNSDTDICVIDTPGIRDIEEVNSILENLKETENVVYAIIISIGRYTTLDKHLLYEIERNCEHILKKSFVLFTRRNELKVYENPHERTIDNWLKTVQTLSKFIDSHQLQFRVFENVDVDSLSKAEQVRDVIELCKEILSVTVSTSRETSKNNIIIEFDEMKKAFW</sequence>
<protein>
    <recommendedName>
        <fullName evidence="4">AIG1-type G domain-containing protein</fullName>
    </recommendedName>
</protein>
<reference evidence="5" key="1">
    <citation type="submission" date="2021-03" db="EMBL/GenBank/DDBJ databases">
        <authorList>
            <person name="Bekaert M."/>
        </authorList>
    </citation>
    <scope>NUCLEOTIDE SEQUENCE</scope>
</reference>
<dbReference type="InterPro" id="IPR006703">
    <property type="entry name" value="G_AIG1"/>
</dbReference>
<evidence type="ECO:0000313" key="5">
    <source>
        <dbReference type="EMBL" id="CAG2196930.1"/>
    </source>
</evidence>
<dbReference type="AlphaFoldDB" id="A0A8S3QVI1"/>
<feature type="domain" description="AIG1-type G" evidence="4">
    <location>
        <begin position="17"/>
        <end position="198"/>
    </location>
</feature>
<dbReference type="InterPro" id="IPR045058">
    <property type="entry name" value="GIMA/IAN/Toc"/>
</dbReference>